<protein>
    <submittedName>
        <fullName evidence="2">Maleylpyruvate isomerase family mycothiol-dependent enzyme</fullName>
    </submittedName>
</protein>
<keyword evidence="3" id="KW-1185">Reference proteome</keyword>
<gene>
    <name evidence="2" type="ORF">GCM10022252_17120</name>
</gene>
<reference evidence="3" key="1">
    <citation type="journal article" date="2019" name="Int. J. Syst. Evol. Microbiol.">
        <title>The Global Catalogue of Microorganisms (GCM) 10K type strain sequencing project: providing services to taxonomists for standard genome sequencing and annotation.</title>
        <authorList>
            <consortium name="The Broad Institute Genomics Platform"/>
            <consortium name="The Broad Institute Genome Sequencing Center for Infectious Disease"/>
            <person name="Wu L."/>
            <person name="Ma J."/>
        </authorList>
    </citation>
    <scope>NUCLEOTIDE SEQUENCE [LARGE SCALE GENOMIC DNA]</scope>
    <source>
        <strain evidence="3">JCM 17388</strain>
    </source>
</reference>
<evidence type="ECO:0000259" key="1">
    <source>
        <dbReference type="Pfam" id="PF11716"/>
    </source>
</evidence>
<dbReference type="InterPro" id="IPR034660">
    <property type="entry name" value="DinB/YfiT-like"/>
</dbReference>
<keyword evidence="2" id="KW-0413">Isomerase</keyword>
<name>A0ABP8ALG5_9ACTN</name>
<evidence type="ECO:0000313" key="2">
    <source>
        <dbReference type="EMBL" id="GAA4185936.1"/>
    </source>
</evidence>
<proteinExistence type="predicted"/>
<comment type="caution">
    <text evidence="2">The sequence shown here is derived from an EMBL/GenBank/DDBJ whole genome shotgun (WGS) entry which is preliminary data.</text>
</comment>
<dbReference type="EMBL" id="BAABAQ010000002">
    <property type="protein sequence ID" value="GAA4185936.1"/>
    <property type="molecule type" value="Genomic_DNA"/>
</dbReference>
<dbReference type="Pfam" id="PF11716">
    <property type="entry name" value="MDMPI_N"/>
    <property type="match status" value="1"/>
</dbReference>
<organism evidence="2 3">
    <name type="scientific">Streptosporangium oxazolinicum</name>
    <dbReference type="NCBI Taxonomy" id="909287"/>
    <lineage>
        <taxon>Bacteria</taxon>
        <taxon>Bacillati</taxon>
        <taxon>Actinomycetota</taxon>
        <taxon>Actinomycetes</taxon>
        <taxon>Streptosporangiales</taxon>
        <taxon>Streptosporangiaceae</taxon>
        <taxon>Streptosporangium</taxon>
    </lineage>
</organism>
<dbReference type="SUPFAM" id="SSF109854">
    <property type="entry name" value="DinB/YfiT-like putative metalloenzymes"/>
    <property type="match status" value="1"/>
</dbReference>
<dbReference type="Gene3D" id="1.20.120.450">
    <property type="entry name" value="dinb family like domain"/>
    <property type="match status" value="1"/>
</dbReference>
<feature type="domain" description="Mycothiol-dependent maleylpyruvate isomerase metal-binding" evidence="1">
    <location>
        <begin position="19"/>
        <end position="157"/>
    </location>
</feature>
<sequence length="302" mass="33357">MSVSRANHQWRTVRTTLERAGDRFTRLLTSVPPRTMATRDWTVAETGAHVAAIAHLYTAIVRQDGTPHPMPELAGPIASTTVDTVADVNDLALGSYPERDPAELARRLRADIGEILRATERLDPATPVPWLGGAGVPLAGVLAHLVNETHLHGWDIARSGRVPWTIPPREAALFFDLFLVGMIREGYGRLMDTAGPKRSGRIAVRFHSRYTTPATLVLRDGRVSVEERSSRADVHLAFDPPTLNLVLFGRVSRPRAVLTGRVVAWGRRPWLLPPFLREVRLPANRRPRRHHATTAGEAAVDA</sequence>
<dbReference type="InterPro" id="IPR024344">
    <property type="entry name" value="MDMPI_metal-binding"/>
</dbReference>
<accession>A0ABP8ALG5</accession>
<dbReference type="GO" id="GO:0016853">
    <property type="term" value="F:isomerase activity"/>
    <property type="evidence" value="ECO:0007669"/>
    <property type="project" value="UniProtKB-KW"/>
</dbReference>
<dbReference type="RefSeq" id="WP_344916731.1">
    <property type="nucleotide sequence ID" value="NZ_BAABAQ010000002.1"/>
</dbReference>
<dbReference type="Proteomes" id="UP001501251">
    <property type="component" value="Unassembled WGS sequence"/>
</dbReference>
<evidence type="ECO:0000313" key="3">
    <source>
        <dbReference type="Proteomes" id="UP001501251"/>
    </source>
</evidence>